<comment type="catalytic activity">
    <reaction evidence="2 6">
        <text>glutathione + H2O = L-cysteinylglycine + L-glutamate</text>
        <dbReference type="Rhea" id="RHEA:28807"/>
        <dbReference type="ChEBI" id="CHEBI:15377"/>
        <dbReference type="ChEBI" id="CHEBI:29985"/>
        <dbReference type="ChEBI" id="CHEBI:57925"/>
        <dbReference type="ChEBI" id="CHEBI:61694"/>
        <dbReference type="EC" id="3.4.19.13"/>
    </reaction>
</comment>
<dbReference type="GO" id="GO:0103068">
    <property type="term" value="F:leukotriene C4 gamma-glutamyl transferase activity"/>
    <property type="evidence" value="ECO:0007669"/>
    <property type="project" value="UniProtKB-EC"/>
</dbReference>
<sequence length="560" mass="58636">MAGPHGLAYAAHRPVVMGARGMVVAGNPLAARAGSAILAAGGNAIDAAIAIAVALGVVEPNMSGIGGDGFIMIARRDAGTVEVVNATGAAPAAATRAAYADGIPTHGARSVSVPGILDGWLAAHERHGTLTLADLFAEAITLADGGFPVSHKLAAYAAEAPALGLFPTARAIFWRDGRPLRAGEILRQGDLARTLVTIAREGRGALYGGALGRALATSIAEAGGLLTLDDLAAHRTRWQEPIATTYRGHTVYEAPPNSSGHILLQELNLVEQFDFAGRDPLDPDAIHLMVEAKKLAFADREGYVADPEWTAIPLAGLLSKEYAAARRAALDPDRAATGVQAGDAWRYDPAGVAPVGAVATPIERREDTTCFAVVDRWGNAVCQLQSIQSSFGSCLVAGETGILLNNRMTYWHLDENHPDRLEPGKRVRHTMNPVLVFAGDEPILALGTPGADTQVQTNLQLISAILDHGMTVQEAAEAPRWRHRQIGGESTVPHGVDDVLVLEDRFPEATRAALAARGHALEIIGPWEAGGSAVVIRRDPATGALDGGADPRRDAYAIGL</sequence>
<evidence type="ECO:0000256" key="3">
    <source>
        <dbReference type="ARBA" id="ARBA00047417"/>
    </source>
</evidence>
<keyword evidence="6 7" id="KW-0012">Acyltransferase</keyword>
<comment type="catalytic activity">
    <reaction evidence="1 6">
        <text>an S-substituted glutathione + H2O = an S-substituted L-cysteinylglycine + L-glutamate</text>
        <dbReference type="Rhea" id="RHEA:59468"/>
        <dbReference type="ChEBI" id="CHEBI:15377"/>
        <dbReference type="ChEBI" id="CHEBI:29985"/>
        <dbReference type="ChEBI" id="CHEBI:90779"/>
        <dbReference type="ChEBI" id="CHEBI:143103"/>
        <dbReference type="EC" id="3.4.19.13"/>
    </reaction>
</comment>
<comment type="subunit">
    <text evidence="6">This enzyme consists of two polypeptide chains, which are synthesized in precursor form from a single polypeptide.</text>
</comment>
<dbReference type="EC" id="3.4.19.13" evidence="6"/>
<comment type="PTM">
    <text evidence="6">Cleaved by autocatalysis into a large and a small subunit.</text>
</comment>
<evidence type="ECO:0000313" key="7">
    <source>
        <dbReference type="EMBL" id="CAA9582407.1"/>
    </source>
</evidence>
<comment type="catalytic activity">
    <reaction evidence="3 6">
        <text>an N-terminal (5-L-glutamyl)-[peptide] + an alpha-amino acid = 5-L-glutamyl amino acid + an N-terminal L-alpha-aminoacyl-[peptide]</text>
        <dbReference type="Rhea" id="RHEA:23904"/>
        <dbReference type="Rhea" id="RHEA-COMP:9780"/>
        <dbReference type="Rhea" id="RHEA-COMP:9795"/>
        <dbReference type="ChEBI" id="CHEBI:77644"/>
        <dbReference type="ChEBI" id="CHEBI:78597"/>
        <dbReference type="ChEBI" id="CHEBI:78599"/>
        <dbReference type="ChEBI" id="CHEBI:78608"/>
        <dbReference type="EC" id="2.3.2.2"/>
    </reaction>
</comment>
<dbReference type="EMBL" id="CADCWN010000249">
    <property type="protein sequence ID" value="CAA9582407.1"/>
    <property type="molecule type" value="Genomic_DNA"/>
</dbReference>
<dbReference type="InterPro" id="IPR043137">
    <property type="entry name" value="GGT_ssub_C"/>
</dbReference>
<evidence type="ECO:0000256" key="5">
    <source>
        <dbReference type="PIRSR" id="PIRSR600101-2"/>
    </source>
</evidence>
<proteinExistence type="inferred from homology"/>
<dbReference type="PANTHER" id="PTHR43881">
    <property type="entry name" value="GAMMA-GLUTAMYLTRANSPEPTIDASE (AFU_ORTHOLOGUE AFUA_4G13580)"/>
    <property type="match status" value="1"/>
</dbReference>
<dbReference type="InterPro" id="IPR000101">
    <property type="entry name" value="GGT_peptidase"/>
</dbReference>
<dbReference type="Gene3D" id="1.10.246.130">
    <property type="match status" value="1"/>
</dbReference>
<dbReference type="PANTHER" id="PTHR43881:SF1">
    <property type="entry name" value="GAMMA-GLUTAMYLTRANSPEPTIDASE (AFU_ORTHOLOGUE AFUA_4G13580)"/>
    <property type="match status" value="1"/>
</dbReference>
<organism evidence="7">
    <name type="scientific">uncultured Thermomicrobiales bacterium</name>
    <dbReference type="NCBI Taxonomy" id="1645740"/>
    <lineage>
        <taxon>Bacteria</taxon>
        <taxon>Pseudomonadati</taxon>
        <taxon>Thermomicrobiota</taxon>
        <taxon>Thermomicrobia</taxon>
        <taxon>Thermomicrobiales</taxon>
        <taxon>environmental samples</taxon>
    </lineage>
</organism>
<evidence type="ECO:0000256" key="6">
    <source>
        <dbReference type="RuleBase" id="RU368036"/>
    </source>
</evidence>
<dbReference type="GO" id="GO:0006751">
    <property type="term" value="P:glutathione catabolic process"/>
    <property type="evidence" value="ECO:0007669"/>
    <property type="project" value="UniProtKB-UniRule"/>
</dbReference>
<accession>A0A6J4VL87</accession>
<dbReference type="GO" id="GO:0036374">
    <property type="term" value="F:glutathione hydrolase activity"/>
    <property type="evidence" value="ECO:0007669"/>
    <property type="project" value="UniProtKB-UniRule"/>
</dbReference>
<dbReference type="AlphaFoldDB" id="A0A6J4VL87"/>
<comment type="similarity">
    <text evidence="6">Belongs to the gamma-glutamyltransferase family.</text>
</comment>
<comment type="pathway">
    <text evidence="6">Sulfur metabolism; glutathione metabolism.</text>
</comment>
<dbReference type="Pfam" id="PF01019">
    <property type="entry name" value="G_glu_transpept"/>
    <property type="match status" value="1"/>
</dbReference>
<dbReference type="InterPro" id="IPR052896">
    <property type="entry name" value="GGT-like_enzyme"/>
</dbReference>
<dbReference type="PRINTS" id="PR01210">
    <property type="entry name" value="GGTRANSPTASE"/>
</dbReference>
<evidence type="ECO:0000256" key="4">
    <source>
        <dbReference type="PIRSR" id="PIRSR600101-1"/>
    </source>
</evidence>
<evidence type="ECO:0000256" key="2">
    <source>
        <dbReference type="ARBA" id="ARBA00001089"/>
    </source>
</evidence>
<keyword evidence="6 7" id="KW-0378">Hydrolase</keyword>
<dbReference type="InterPro" id="IPR029055">
    <property type="entry name" value="Ntn_hydrolases_N"/>
</dbReference>
<dbReference type="GO" id="GO:0006750">
    <property type="term" value="P:glutathione biosynthetic process"/>
    <property type="evidence" value="ECO:0007669"/>
    <property type="project" value="UniProtKB-KW"/>
</dbReference>
<dbReference type="InterPro" id="IPR043138">
    <property type="entry name" value="GGT_lsub"/>
</dbReference>
<dbReference type="Gene3D" id="3.60.20.40">
    <property type="match status" value="1"/>
</dbReference>
<feature type="active site" description="Nucleophile" evidence="4">
    <location>
        <position position="368"/>
    </location>
</feature>
<feature type="binding site" evidence="5">
    <location>
        <position position="451"/>
    </location>
    <ligand>
        <name>L-glutamate</name>
        <dbReference type="ChEBI" id="CHEBI:29985"/>
    </ligand>
</feature>
<reference evidence="7" key="1">
    <citation type="submission" date="2020-02" db="EMBL/GenBank/DDBJ databases">
        <authorList>
            <person name="Meier V. D."/>
        </authorList>
    </citation>
    <scope>NUCLEOTIDE SEQUENCE</scope>
    <source>
        <strain evidence="7">AVDCRST_MAG18</strain>
    </source>
</reference>
<keyword evidence="6" id="KW-0317">Glutathione biosynthesis</keyword>
<name>A0A6J4VL87_9BACT</name>
<protein>
    <recommendedName>
        <fullName evidence="6">Glutathione hydrolase proenzyme</fullName>
        <ecNumber evidence="6">2.3.2.2</ecNumber>
        <ecNumber evidence="6">3.4.19.13</ecNumber>
    </recommendedName>
    <component>
        <recommendedName>
            <fullName evidence="6">Glutathione hydrolase large chain</fullName>
        </recommendedName>
    </component>
    <component>
        <recommendedName>
            <fullName evidence="6">Glutathione hydrolase small chain</fullName>
        </recommendedName>
    </component>
</protein>
<gene>
    <name evidence="7" type="ORF">AVDCRST_MAG18-3350</name>
</gene>
<dbReference type="SUPFAM" id="SSF56235">
    <property type="entry name" value="N-terminal nucleophile aminohydrolases (Ntn hydrolases)"/>
    <property type="match status" value="1"/>
</dbReference>
<keyword evidence="6" id="KW-0865">Zymogen</keyword>
<evidence type="ECO:0000256" key="1">
    <source>
        <dbReference type="ARBA" id="ARBA00001049"/>
    </source>
</evidence>
<dbReference type="UniPathway" id="UPA00204"/>
<keyword evidence="6 7" id="KW-0808">Transferase</keyword>
<dbReference type="NCBIfam" id="TIGR00066">
    <property type="entry name" value="g_glut_trans"/>
    <property type="match status" value="1"/>
</dbReference>
<dbReference type="EC" id="2.3.2.2" evidence="6"/>